<reference evidence="3 4" key="1">
    <citation type="journal article" date="2015" name="Fungal Genet. Biol.">
        <title>Evolution of novel wood decay mechanisms in Agaricales revealed by the genome sequences of Fistulina hepatica and Cylindrobasidium torrendii.</title>
        <authorList>
            <person name="Floudas D."/>
            <person name="Held B.W."/>
            <person name="Riley R."/>
            <person name="Nagy L.G."/>
            <person name="Koehler G."/>
            <person name="Ransdell A.S."/>
            <person name="Younus H."/>
            <person name="Chow J."/>
            <person name="Chiniquy J."/>
            <person name="Lipzen A."/>
            <person name="Tritt A."/>
            <person name="Sun H."/>
            <person name="Haridas S."/>
            <person name="LaButti K."/>
            <person name="Ohm R.A."/>
            <person name="Kues U."/>
            <person name="Blanchette R.A."/>
            <person name="Grigoriev I.V."/>
            <person name="Minto R.E."/>
            <person name="Hibbett D.S."/>
        </authorList>
    </citation>
    <scope>NUCLEOTIDE SEQUENCE [LARGE SCALE GENOMIC DNA]</scope>
    <source>
        <strain evidence="3 4">FP15055 ss-10</strain>
    </source>
</reference>
<evidence type="ECO:0000256" key="1">
    <source>
        <dbReference type="PROSITE-ProRule" id="PRU00266"/>
    </source>
</evidence>
<proteinExistence type="predicted"/>
<dbReference type="AlphaFoldDB" id="A0A0D7BQZ7"/>
<protein>
    <recommendedName>
        <fullName evidence="2">DRBM domain-containing protein</fullName>
    </recommendedName>
</protein>
<evidence type="ECO:0000313" key="3">
    <source>
        <dbReference type="EMBL" id="KIY72589.1"/>
    </source>
</evidence>
<organism evidence="3 4">
    <name type="scientific">Cylindrobasidium torrendii FP15055 ss-10</name>
    <dbReference type="NCBI Taxonomy" id="1314674"/>
    <lineage>
        <taxon>Eukaryota</taxon>
        <taxon>Fungi</taxon>
        <taxon>Dikarya</taxon>
        <taxon>Basidiomycota</taxon>
        <taxon>Agaricomycotina</taxon>
        <taxon>Agaricomycetes</taxon>
        <taxon>Agaricomycetidae</taxon>
        <taxon>Agaricales</taxon>
        <taxon>Marasmiineae</taxon>
        <taxon>Physalacriaceae</taxon>
        <taxon>Cylindrobasidium</taxon>
    </lineage>
</organism>
<dbReference type="SUPFAM" id="SSF54768">
    <property type="entry name" value="dsRNA-binding domain-like"/>
    <property type="match status" value="1"/>
</dbReference>
<dbReference type="GO" id="GO:0003723">
    <property type="term" value="F:RNA binding"/>
    <property type="evidence" value="ECO:0007669"/>
    <property type="project" value="UniProtKB-UniRule"/>
</dbReference>
<keyword evidence="1" id="KW-0694">RNA-binding</keyword>
<sequence length="79" mass="8385">MPPKTDGTVGLNNYLQALGRPAALNWLETQAGPEQAPTWTCIAKIDGVEYGRGQGGRKFIARDAASDQALARLRSEAGS</sequence>
<dbReference type="EMBL" id="KN880442">
    <property type="protein sequence ID" value="KIY72589.1"/>
    <property type="molecule type" value="Genomic_DNA"/>
</dbReference>
<dbReference type="Pfam" id="PF00035">
    <property type="entry name" value="dsrm"/>
    <property type="match status" value="1"/>
</dbReference>
<gene>
    <name evidence="3" type="ORF">CYLTODRAFT_486235</name>
</gene>
<dbReference type="OrthoDB" id="3246846at2759"/>
<accession>A0A0D7BQZ7</accession>
<feature type="domain" description="DRBM" evidence="2">
    <location>
        <begin position="6"/>
        <end position="75"/>
    </location>
</feature>
<evidence type="ECO:0000313" key="4">
    <source>
        <dbReference type="Proteomes" id="UP000054007"/>
    </source>
</evidence>
<evidence type="ECO:0000259" key="2">
    <source>
        <dbReference type="PROSITE" id="PS50137"/>
    </source>
</evidence>
<dbReference type="Gene3D" id="3.30.160.20">
    <property type="match status" value="1"/>
</dbReference>
<dbReference type="PROSITE" id="PS50137">
    <property type="entry name" value="DS_RBD"/>
    <property type="match status" value="1"/>
</dbReference>
<dbReference type="Proteomes" id="UP000054007">
    <property type="component" value="Unassembled WGS sequence"/>
</dbReference>
<keyword evidence="4" id="KW-1185">Reference proteome</keyword>
<dbReference type="InterPro" id="IPR014720">
    <property type="entry name" value="dsRBD_dom"/>
</dbReference>
<name>A0A0D7BQZ7_9AGAR</name>